<keyword evidence="11" id="KW-1185">Reference proteome</keyword>
<comment type="subcellular location">
    <subcellularLocation>
        <location evidence="1">Cell membrane</location>
        <topology evidence="1">Multi-pass membrane protein</topology>
    </subcellularLocation>
</comment>
<dbReference type="Gene3D" id="3.30.240.20">
    <property type="entry name" value="bsu07140 like domains"/>
    <property type="match status" value="2"/>
</dbReference>
<evidence type="ECO:0000256" key="4">
    <source>
        <dbReference type="ARBA" id="ARBA00022692"/>
    </source>
</evidence>
<dbReference type="InterPro" id="IPR048454">
    <property type="entry name" value="YetF_N"/>
</dbReference>
<evidence type="ECO:0000259" key="8">
    <source>
        <dbReference type="Pfam" id="PF04239"/>
    </source>
</evidence>
<evidence type="ECO:0000256" key="7">
    <source>
        <dbReference type="SAM" id="Phobius"/>
    </source>
</evidence>
<gene>
    <name evidence="10" type="ORF">ACFYKX_21115</name>
</gene>
<feature type="domain" description="YetF-like N-terminal transmembrane" evidence="9">
    <location>
        <begin position="6"/>
        <end position="78"/>
    </location>
</feature>
<feature type="transmembrane region" description="Helical" evidence="7">
    <location>
        <begin position="59"/>
        <end position="78"/>
    </location>
</feature>
<evidence type="ECO:0000256" key="3">
    <source>
        <dbReference type="ARBA" id="ARBA00022475"/>
    </source>
</evidence>
<accession>A0ABW6KFV2</accession>
<comment type="similarity">
    <text evidence="2">Belongs to the UPF0702 family.</text>
</comment>
<dbReference type="Proteomes" id="UP001601059">
    <property type="component" value="Unassembled WGS sequence"/>
</dbReference>
<keyword evidence="6 7" id="KW-0472">Membrane</keyword>
<dbReference type="PANTHER" id="PTHR34582:SF5">
    <property type="entry name" value="UPF0702 TRANSMEMBRANE PROTEIN YETF"/>
    <property type="match status" value="1"/>
</dbReference>
<evidence type="ECO:0000256" key="2">
    <source>
        <dbReference type="ARBA" id="ARBA00006448"/>
    </source>
</evidence>
<evidence type="ECO:0000256" key="1">
    <source>
        <dbReference type="ARBA" id="ARBA00004651"/>
    </source>
</evidence>
<keyword evidence="5 7" id="KW-1133">Transmembrane helix</keyword>
<organism evidence="10 11">
    <name type="scientific">Cytobacillus spartinae</name>
    <dbReference type="NCBI Taxonomy" id="3299023"/>
    <lineage>
        <taxon>Bacteria</taxon>
        <taxon>Bacillati</taxon>
        <taxon>Bacillota</taxon>
        <taxon>Bacilli</taxon>
        <taxon>Bacillales</taxon>
        <taxon>Bacillaceae</taxon>
        <taxon>Cytobacillus</taxon>
    </lineage>
</organism>
<keyword evidence="3" id="KW-1003">Cell membrane</keyword>
<comment type="caution">
    <text evidence="10">The sequence shown here is derived from an EMBL/GenBank/DDBJ whole genome shotgun (WGS) entry which is preliminary data.</text>
</comment>
<evidence type="ECO:0000256" key="5">
    <source>
        <dbReference type="ARBA" id="ARBA00022989"/>
    </source>
</evidence>
<keyword evidence="4 7" id="KW-0812">Transmembrane</keyword>
<protein>
    <submittedName>
        <fullName evidence="10">DUF421 domain-containing protein</fullName>
    </submittedName>
</protein>
<dbReference type="RefSeq" id="WP_389363321.1">
    <property type="nucleotide sequence ID" value="NZ_JBIACK010000013.1"/>
</dbReference>
<dbReference type="InterPro" id="IPR023090">
    <property type="entry name" value="UPF0702_alpha/beta_dom_sf"/>
</dbReference>
<dbReference type="PANTHER" id="PTHR34582">
    <property type="entry name" value="UPF0702 TRANSMEMBRANE PROTEIN YCAP"/>
    <property type="match status" value="1"/>
</dbReference>
<dbReference type="Pfam" id="PF04239">
    <property type="entry name" value="DUF421"/>
    <property type="match status" value="1"/>
</dbReference>
<reference evidence="10 11" key="1">
    <citation type="submission" date="2024-08" db="EMBL/GenBank/DDBJ databases">
        <title>Two novel Cytobacillus novel species.</title>
        <authorList>
            <person name="Liu G."/>
        </authorList>
    </citation>
    <scope>NUCLEOTIDE SEQUENCE [LARGE SCALE GENOMIC DNA]</scope>
    <source>
        <strain evidence="10 11">FJAT-54145</strain>
    </source>
</reference>
<feature type="transmembrane region" description="Helical" evidence="7">
    <location>
        <begin position="7"/>
        <end position="26"/>
    </location>
</feature>
<proteinExistence type="inferred from homology"/>
<evidence type="ECO:0000259" key="9">
    <source>
        <dbReference type="Pfam" id="PF20730"/>
    </source>
</evidence>
<feature type="domain" description="YetF C-terminal" evidence="8">
    <location>
        <begin position="81"/>
        <end position="215"/>
    </location>
</feature>
<name>A0ABW6KFV2_9BACI</name>
<dbReference type="InterPro" id="IPR007353">
    <property type="entry name" value="DUF421"/>
</dbReference>
<dbReference type="EMBL" id="JBIACK010000013">
    <property type="protein sequence ID" value="MFE8703084.1"/>
    <property type="molecule type" value="Genomic_DNA"/>
</dbReference>
<evidence type="ECO:0000256" key="6">
    <source>
        <dbReference type="ARBA" id="ARBA00023136"/>
    </source>
</evidence>
<evidence type="ECO:0000313" key="10">
    <source>
        <dbReference type="EMBL" id="MFE8703084.1"/>
    </source>
</evidence>
<sequence length="227" mass="25826">MVSFGEIALKVIVGFIALFLLTKILGRTQISQITPFDFISSLVLGELVGSAVFDKEVKVIQVLFALALWGILVLLIEYTTQKVKSTRGFFEGKPVMVIHEGKIIRENLRKHKLDINQLQQLLRGKGVFSIREVEFALLEMDGSVSVLNKFNYGQPERQDLQLTPKSVNLSVTLVNDGEIVYDNLRELGFDEKWLMNQLKSQGYTQTKDIFYAEWEKDEGMFIQGFNA</sequence>
<evidence type="ECO:0000313" key="11">
    <source>
        <dbReference type="Proteomes" id="UP001601059"/>
    </source>
</evidence>
<dbReference type="Pfam" id="PF20730">
    <property type="entry name" value="YetF_N"/>
    <property type="match status" value="1"/>
</dbReference>